<evidence type="ECO:0000313" key="2">
    <source>
        <dbReference type="EMBL" id="CBL17075.1"/>
    </source>
</evidence>
<feature type="transmembrane region" description="Helical" evidence="1">
    <location>
        <begin position="43"/>
        <end position="60"/>
    </location>
</feature>
<accession>D4LBT0</accession>
<dbReference type="Proteomes" id="UP000007054">
    <property type="component" value="Chromosome"/>
</dbReference>
<dbReference type="STRING" id="213810.RUM_08990"/>
<keyword evidence="3" id="KW-1185">Reference proteome</keyword>
<proteinExistence type="predicted"/>
<dbReference type="AlphaFoldDB" id="D4LBT0"/>
<dbReference type="EMBL" id="FP929052">
    <property type="protein sequence ID" value="CBL17075.1"/>
    <property type="molecule type" value="Genomic_DNA"/>
</dbReference>
<reference evidence="2" key="2">
    <citation type="submission" date="2010-03" db="EMBL/GenBank/DDBJ databases">
        <authorList>
            <person name="Pajon A."/>
        </authorList>
    </citation>
    <scope>NUCLEOTIDE SEQUENCE</scope>
    <source>
        <strain evidence="2">Type strain: 18P13</strain>
    </source>
</reference>
<protein>
    <submittedName>
        <fullName evidence="2">Uncharacterized protein</fullName>
    </submittedName>
</protein>
<evidence type="ECO:0000256" key="1">
    <source>
        <dbReference type="SAM" id="Phobius"/>
    </source>
</evidence>
<evidence type="ECO:0000313" key="3">
    <source>
        <dbReference type="Proteomes" id="UP000007054"/>
    </source>
</evidence>
<dbReference type="PATRIC" id="fig|213810.4.peg.811"/>
<sequence length="107" mass="12368">MLPFCMGVHMGDWIWCICIGTIGMFFVAMNYIAMFQSKKTGRFISGFPLIGGILLFLAFFLSPIRWLSVVCLLDYGIWMLPFVLIREAIRNKRRSRQASSDKEEPHN</sequence>
<gene>
    <name evidence="2" type="ordered locus">RUM_08990</name>
</gene>
<reference evidence="2" key="1">
    <citation type="submission" date="2010-03" db="EMBL/GenBank/DDBJ databases">
        <title>The genome sequence of Ruminococcus sp. 18P13.</title>
        <authorList>
            <consortium name="metaHIT consortium -- http://www.metahit.eu/"/>
            <person name="Pajon A."/>
            <person name="Turner K."/>
            <person name="Parkhill J."/>
            <person name="Bernalier A."/>
        </authorList>
    </citation>
    <scope>NUCLEOTIDE SEQUENCE [LARGE SCALE GENOMIC DNA]</scope>
    <source>
        <strain evidence="2">Type strain: 18P13</strain>
    </source>
</reference>
<dbReference type="BioCyc" id="RCHA213810:RUM_RS04340-MONOMER"/>
<keyword evidence="1" id="KW-1133">Transmembrane helix</keyword>
<organism evidence="2 3">
    <name type="scientific">Ruminococcus champanellensis (strain DSM 18848 / JCM 17042 / KCTC 15320 / 18P13)</name>
    <dbReference type="NCBI Taxonomy" id="213810"/>
    <lineage>
        <taxon>Bacteria</taxon>
        <taxon>Bacillati</taxon>
        <taxon>Bacillota</taxon>
        <taxon>Clostridia</taxon>
        <taxon>Eubacteriales</taxon>
        <taxon>Oscillospiraceae</taxon>
        <taxon>Ruminococcus</taxon>
    </lineage>
</organism>
<name>D4LBT0_RUMC1</name>
<keyword evidence="1" id="KW-0812">Transmembrane</keyword>
<keyword evidence="1" id="KW-0472">Membrane</keyword>
<feature type="transmembrane region" description="Helical" evidence="1">
    <location>
        <begin position="66"/>
        <end position="85"/>
    </location>
</feature>
<dbReference type="HOGENOM" id="CLU_2208148_0_0_9"/>
<dbReference type="KEGG" id="rch:RUM_08990"/>
<feature type="transmembrane region" description="Helical" evidence="1">
    <location>
        <begin position="12"/>
        <end position="31"/>
    </location>
</feature>